<sequence length="312" mass="35074">MDDMDTGDRRIWSPYDKSFTKVTLIQGSGLASPNEGATCIVEISRLTGGCHVTDDVVGYPLGKETKTCIGEYDADLSEIVDGCLETMKEGEVCELHIPESTLMERIGVDYLCKMRTTVCVEDVDKLNIILKIELKQFTKVIEKWKMSQEKKIETAEYQKGKGNVCFQQGKTVLAARRYSKALKSLITVVDMKHLNDLPVNMKQHYTALKCSCSLNLAACLLKLKQFSNVVKLCSDALEIVGENVKGLYRRGHAFRKLGEFERAREDLTFAQRLEPHNKAVQDQIAILDRDVKELDDKYAKAMSKMFGGPVKS</sequence>
<evidence type="ECO:0000256" key="2">
    <source>
        <dbReference type="SAM" id="Coils"/>
    </source>
</evidence>
<dbReference type="InterPro" id="IPR011990">
    <property type="entry name" value="TPR-like_helical_dom_sf"/>
</dbReference>
<evidence type="ECO:0000256" key="1">
    <source>
        <dbReference type="PROSITE-ProRule" id="PRU00339"/>
    </source>
</evidence>
<protein>
    <submittedName>
        <fullName evidence="4">70 kDa peptidyl-prolyl isomerase-like</fullName>
    </submittedName>
</protein>
<dbReference type="GeneID" id="100366817"/>
<dbReference type="RefSeq" id="XP_002736718.1">
    <property type="nucleotide sequence ID" value="XM_002736672.2"/>
</dbReference>
<dbReference type="Gene3D" id="1.25.40.10">
    <property type="entry name" value="Tetratricopeptide repeat domain"/>
    <property type="match status" value="1"/>
</dbReference>
<reference evidence="4" key="1">
    <citation type="submission" date="2025-08" db="UniProtKB">
        <authorList>
            <consortium name="RefSeq"/>
        </authorList>
    </citation>
    <scope>IDENTIFICATION</scope>
    <source>
        <tissue evidence="4">Testes</tissue>
    </source>
</reference>
<keyword evidence="2" id="KW-0175">Coiled coil</keyword>
<dbReference type="PROSITE" id="PS50005">
    <property type="entry name" value="TPR"/>
    <property type="match status" value="1"/>
</dbReference>
<name>A0ABM0GT05_SACKO</name>
<dbReference type="SUPFAM" id="SSF48452">
    <property type="entry name" value="TPR-like"/>
    <property type="match status" value="1"/>
</dbReference>
<organism evidence="3 4">
    <name type="scientific">Saccoglossus kowalevskii</name>
    <name type="common">Acorn worm</name>
    <dbReference type="NCBI Taxonomy" id="10224"/>
    <lineage>
        <taxon>Eukaryota</taxon>
        <taxon>Metazoa</taxon>
        <taxon>Hemichordata</taxon>
        <taxon>Enteropneusta</taxon>
        <taxon>Harrimaniidae</taxon>
        <taxon>Saccoglossus</taxon>
    </lineage>
</organism>
<dbReference type="PANTHER" id="PTHR46512:SF10">
    <property type="entry name" value="FK506-BINDING PROTEIN-LIKE"/>
    <property type="match status" value="1"/>
</dbReference>
<dbReference type="SUPFAM" id="SSF54534">
    <property type="entry name" value="FKBP-like"/>
    <property type="match status" value="1"/>
</dbReference>
<gene>
    <name evidence="4" type="primary">LOC100366817</name>
</gene>
<dbReference type="Gene3D" id="3.10.50.40">
    <property type="match status" value="1"/>
</dbReference>
<dbReference type="InterPro" id="IPR046357">
    <property type="entry name" value="PPIase_dom_sf"/>
</dbReference>
<evidence type="ECO:0000313" key="3">
    <source>
        <dbReference type="Proteomes" id="UP000694865"/>
    </source>
</evidence>
<dbReference type="InterPro" id="IPR050754">
    <property type="entry name" value="FKBP4/5/8-like"/>
</dbReference>
<keyword evidence="3" id="KW-1185">Reference proteome</keyword>
<keyword evidence="1" id="KW-0802">TPR repeat</keyword>
<accession>A0ABM0GT05</accession>
<dbReference type="PANTHER" id="PTHR46512">
    <property type="entry name" value="PEPTIDYLPROLYL ISOMERASE"/>
    <property type="match status" value="1"/>
</dbReference>
<dbReference type="Proteomes" id="UP000694865">
    <property type="component" value="Unplaced"/>
</dbReference>
<feature type="repeat" description="TPR" evidence="1">
    <location>
        <begin position="244"/>
        <end position="277"/>
    </location>
</feature>
<evidence type="ECO:0000313" key="4">
    <source>
        <dbReference type="RefSeq" id="XP_002736718.1"/>
    </source>
</evidence>
<dbReference type="SMART" id="SM00028">
    <property type="entry name" value="TPR"/>
    <property type="match status" value="3"/>
</dbReference>
<proteinExistence type="predicted"/>
<feature type="coiled-coil region" evidence="2">
    <location>
        <begin position="277"/>
        <end position="304"/>
    </location>
</feature>
<dbReference type="InterPro" id="IPR019734">
    <property type="entry name" value="TPR_rpt"/>
</dbReference>